<protein>
    <recommendedName>
        <fullName evidence="3">XRE family transcriptional regulator</fullName>
    </recommendedName>
</protein>
<evidence type="ECO:0008006" key="3">
    <source>
        <dbReference type="Google" id="ProtNLM"/>
    </source>
</evidence>
<comment type="caution">
    <text evidence="1">The sequence shown here is derived from an EMBL/GenBank/DDBJ whole genome shotgun (WGS) entry which is preliminary data.</text>
</comment>
<dbReference type="OrthoDB" id="3239753at2"/>
<reference evidence="1 2" key="1">
    <citation type="journal article" date="2017" name="BMC Genomics">
        <title>Comparative genomic and phylogenomic analyses of the Bifidobacteriaceae family.</title>
        <authorList>
            <person name="Lugli G.A."/>
            <person name="Milani C."/>
            <person name="Turroni F."/>
            <person name="Duranti S."/>
            <person name="Mancabelli L."/>
            <person name="Mangifesta M."/>
            <person name="Ferrario C."/>
            <person name="Modesto M."/>
            <person name="Mattarelli P."/>
            <person name="Jiri K."/>
            <person name="van Sinderen D."/>
            <person name="Ventura M."/>
        </authorList>
    </citation>
    <scope>NUCLEOTIDE SEQUENCE [LARGE SCALE GENOMIC DNA]</scope>
    <source>
        <strain evidence="1 2">DSM 28807</strain>
    </source>
</reference>
<name>A0A261FNH8_9BIFI</name>
<dbReference type="EMBL" id="MWWX01000013">
    <property type="protein sequence ID" value="OZG60740.1"/>
    <property type="molecule type" value="Genomic_DNA"/>
</dbReference>
<evidence type="ECO:0000313" key="2">
    <source>
        <dbReference type="Proteomes" id="UP000216352"/>
    </source>
</evidence>
<organism evidence="1 2">
    <name type="scientific">Bifidobacterium lemurum</name>
    <dbReference type="NCBI Taxonomy" id="1603886"/>
    <lineage>
        <taxon>Bacteria</taxon>
        <taxon>Bacillati</taxon>
        <taxon>Actinomycetota</taxon>
        <taxon>Actinomycetes</taxon>
        <taxon>Bifidobacteriales</taxon>
        <taxon>Bifidobacteriaceae</taxon>
        <taxon>Bifidobacterium</taxon>
    </lineage>
</organism>
<keyword evidence="2" id="KW-1185">Reference proteome</keyword>
<accession>A0A261FNH8</accession>
<proteinExistence type="predicted"/>
<evidence type="ECO:0000313" key="1">
    <source>
        <dbReference type="EMBL" id="OZG60740.1"/>
    </source>
</evidence>
<dbReference type="RefSeq" id="WP_083570382.1">
    <property type="nucleotide sequence ID" value="NZ_BDIS01000035.1"/>
</dbReference>
<gene>
    <name evidence="1" type="ORF">BLEM_1709</name>
</gene>
<dbReference type="AlphaFoldDB" id="A0A261FNH8"/>
<sequence>MNPLKQWAKDHGWSYQAIANETRQSKASVTQKMNGKVWWQEPDLAWFRAHGLTSDFVIESTRKESEVLS</sequence>
<dbReference type="Proteomes" id="UP000216352">
    <property type="component" value="Unassembled WGS sequence"/>
</dbReference>